<name>A0AAD9WRV9_9ROSI</name>
<evidence type="ECO:0000256" key="3">
    <source>
        <dbReference type="ARBA" id="ARBA00022448"/>
    </source>
</evidence>
<comment type="subcellular location">
    <subcellularLocation>
        <location evidence="1">Membrane</location>
        <topology evidence="1">Multi-pass membrane protein</topology>
    </subcellularLocation>
</comment>
<evidence type="ECO:0000313" key="11">
    <source>
        <dbReference type="Proteomes" id="UP001280121"/>
    </source>
</evidence>
<evidence type="ECO:0000256" key="6">
    <source>
        <dbReference type="ARBA" id="ARBA00022927"/>
    </source>
</evidence>
<evidence type="ECO:0000313" key="10">
    <source>
        <dbReference type="EMBL" id="KAK2640112.1"/>
    </source>
</evidence>
<evidence type="ECO:0000256" key="9">
    <source>
        <dbReference type="SAM" id="Phobius"/>
    </source>
</evidence>
<dbReference type="InterPro" id="IPR004648">
    <property type="entry name" value="Oligpept_transpt"/>
</dbReference>
<dbReference type="AlphaFoldDB" id="A0AAD9WRV9"/>
<feature type="transmembrane region" description="Helical" evidence="9">
    <location>
        <begin position="31"/>
        <end position="48"/>
    </location>
</feature>
<dbReference type="EMBL" id="JANJYI010000008">
    <property type="protein sequence ID" value="KAK2640112.1"/>
    <property type="molecule type" value="Genomic_DNA"/>
</dbReference>
<evidence type="ECO:0000256" key="8">
    <source>
        <dbReference type="ARBA" id="ARBA00023136"/>
    </source>
</evidence>
<dbReference type="InterPro" id="IPR004813">
    <property type="entry name" value="OPT"/>
</dbReference>
<evidence type="ECO:0000256" key="7">
    <source>
        <dbReference type="ARBA" id="ARBA00022989"/>
    </source>
</evidence>
<feature type="transmembrane region" description="Helical" evidence="9">
    <location>
        <begin position="60"/>
        <end position="88"/>
    </location>
</feature>
<gene>
    <name evidence="10" type="ORF">Ddye_027907</name>
</gene>
<keyword evidence="5" id="KW-0571">Peptide transport</keyword>
<evidence type="ECO:0000256" key="1">
    <source>
        <dbReference type="ARBA" id="ARBA00004141"/>
    </source>
</evidence>
<protein>
    <submittedName>
        <fullName evidence="10">Uncharacterized protein</fullName>
    </submittedName>
</protein>
<comment type="caution">
    <text evidence="10">The sequence shown here is derived from an EMBL/GenBank/DDBJ whole genome shotgun (WGS) entry which is preliminary data.</text>
</comment>
<sequence length="118" mass="13854">MWKKTTTAAKDQFGDVHRRMMKKNCKAVPQWWFYTILILTVILSIYSLESFDKQLQLPWWGLLFACFMAFFFTLPVGIIQATTNLVCFHDRAQIRSLRMCCFCAATRTEVSFDFSSED</sequence>
<evidence type="ECO:0000256" key="2">
    <source>
        <dbReference type="ARBA" id="ARBA00005484"/>
    </source>
</evidence>
<dbReference type="PANTHER" id="PTHR22601">
    <property type="entry name" value="ISP4 LIKE PROTEIN"/>
    <property type="match status" value="1"/>
</dbReference>
<dbReference type="Proteomes" id="UP001280121">
    <property type="component" value="Unassembled WGS sequence"/>
</dbReference>
<keyword evidence="8 9" id="KW-0472">Membrane</keyword>
<dbReference type="GO" id="GO:0015031">
    <property type="term" value="P:protein transport"/>
    <property type="evidence" value="ECO:0007669"/>
    <property type="project" value="UniProtKB-KW"/>
</dbReference>
<reference evidence="10" key="1">
    <citation type="journal article" date="2023" name="Plant J.">
        <title>Genome sequences and population genomics provide insights into the demographic history, inbreeding, and mutation load of two 'living fossil' tree species of Dipteronia.</title>
        <authorList>
            <person name="Feng Y."/>
            <person name="Comes H.P."/>
            <person name="Chen J."/>
            <person name="Zhu S."/>
            <person name="Lu R."/>
            <person name="Zhang X."/>
            <person name="Li P."/>
            <person name="Qiu J."/>
            <person name="Olsen K.M."/>
            <person name="Qiu Y."/>
        </authorList>
    </citation>
    <scope>NUCLEOTIDE SEQUENCE</scope>
    <source>
        <strain evidence="10">KIB01</strain>
    </source>
</reference>
<accession>A0AAD9WRV9</accession>
<evidence type="ECO:0000256" key="4">
    <source>
        <dbReference type="ARBA" id="ARBA00022692"/>
    </source>
</evidence>
<comment type="similarity">
    <text evidence="2">Belongs to the oligopeptide OPT transporter (TC 2.A.67.1) family.</text>
</comment>
<evidence type="ECO:0000256" key="5">
    <source>
        <dbReference type="ARBA" id="ARBA00022856"/>
    </source>
</evidence>
<dbReference type="GO" id="GO:0016020">
    <property type="term" value="C:membrane"/>
    <property type="evidence" value="ECO:0007669"/>
    <property type="project" value="UniProtKB-SubCell"/>
</dbReference>
<dbReference type="GO" id="GO:0035673">
    <property type="term" value="F:oligopeptide transmembrane transporter activity"/>
    <property type="evidence" value="ECO:0007669"/>
    <property type="project" value="InterPro"/>
</dbReference>
<keyword evidence="3" id="KW-0813">Transport</keyword>
<keyword evidence="6" id="KW-0653">Protein transport</keyword>
<keyword evidence="7 9" id="KW-1133">Transmembrane helix</keyword>
<proteinExistence type="inferred from homology"/>
<organism evidence="10 11">
    <name type="scientific">Dipteronia dyeriana</name>
    <dbReference type="NCBI Taxonomy" id="168575"/>
    <lineage>
        <taxon>Eukaryota</taxon>
        <taxon>Viridiplantae</taxon>
        <taxon>Streptophyta</taxon>
        <taxon>Embryophyta</taxon>
        <taxon>Tracheophyta</taxon>
        <taxon>Spermatophyta</taxon>
        <taxon>Magnoliopsida</taxon>
        <taxon>eudicotyledons</taxon>
        <taxon>Gunneridae</taxon>
        <taxon>Pentapetalae</taxon>
        <taxon>rosids</taxon>
        <taxon>malvids</taxon>
        <taxon>Sapindales</taxon>
        <taxon>Sapindaceae</taxon>
        <taxon>Hippocastanoideae</taxon>
        <taxon>Acereae</taxon>
        <taxon>Dipteronia</taxon>
    </lineage>
</organism>
<keyword evidence="11" id="KW-1185">Reference proteome</keyword>
<dbReference type="Pfam" id="PF03169">
    <property type="entry name" value="OPT"/>
    <property type="match status" value="1"/>
</dbReference>
<keyword evidence="4 9" id="KW-0812">Transmembrane</keyword>